<dbReference type="InterPro" id="IPR035940">
    <property type="entry name" value="CAP_sf"/>
</dbReference>
<reference evidence="3 4" key="1">
    <citation type="submission" date="2017-05" db="EMBL/GenBank/DDBJ databases">
        <title>Vagococcus spp. assemblies.</title>
        <authorList>
            <person name="Gulvik C.A."/>
        </authorList>
    </citation>
    <scope>NUCLEOTIDE SEQUENCE [LARGE SCALE GENOMIC DNA]</scope>
    <source>
        <strain evidence="3 4">NCFB 2777</strain>
    </source>
</reference>
<gene>
    <name evidence="3" type="ORF">CBF35_04735</name>
</gene>
<evidence type="ECO:0000313" key="4">
    <source>
        <dbReference type="Proteomes" id="UP000287239"/>
    </source>
</evidence>
<evidence type="ECO:0000259" key="2">
    <source>
        <dbReference type="Pfam" id="PF14504"/>
    </source>
</evidence>
<proteinExistence type="predicted"/>
<comment type="caution">
    <text evidence="3">The sequence shown here is derived from an EMBL/GenBank/DDBJ whole genome shotgun (WGS) entry which is preliminary data.</text>
</comment>
<dbReference type="RefSeq" id="WP_126778840.1">
    <property type="nucleotide sequence ID" value="NZ_CP177121.1"/>
</dbReference>
<organism evidence="3 4">
    <name type="scientific">Vagococcus salmoninarum</name>
    <dbReference type="NCBI Taxonomy" id="2739"/>
    <lineage>
        <taxon>Bacteria</taxon>
        <taxon>Bacillati</taxon>
        <taxon>Bacillota</taxon>
        <taxon>Bacilli</taxon>
        <taxon>Lactobacillales</taxon>
        <taxon>Enterococcaceae</taxon>
        <taxon>Vagococcus</taxon>
    </lineage>
</organism>
<dbReference type="GeneID" id="98567667"/>
<feature type="compositionally biased region" description="Basic and acidic residues" evidence="1">
    <location>
        <begin position="388"/>
        <end position="399"/>
    </location>
</feature>
<evidence type="ECO:0000313" key="3">
    <source>
        <dbReference type="EMBL" id="RST96881.1"/>
    </source>
</evidence>
<evidence type="ECO:0000256" key="1">
    <source>
        <dbReference type="SAM" id="MobiDB-lite"/>
    </source>
</evidence>
<feature type="domain" description="CAP-associated" evidence="2">
    <location>
        <begin position="62"/>
        <end position="202"/>
    </location>
</feature>
<accession>A0A429ZT15</accession>
<dbReference type="InterPro" id="IPR029410">
    <property type="entry name" value="CAP_assoc"/>
</dbReference>
<dbReference type="AlphaFoldDB" id="A0A429ZT15"/>
<protein>
    <recommendedName>
        <fullName evidence="2">CAP-associated domain-containing protein</fullName>
    </recommendedName>
</protein>
<keyword evidence="4" id="KW-1185">Reference proteome</keyword>
<dbReference type="Pfam" id="PF14504">
    <property type="entry name" value="CAP_assoc_N"/>
    <property type="match status" value="1"/>
</dbReference>
<dbReference type="EMBL" id="NGJU01000005">
    <property type="protein sequence ID" value="RST96881.1"/>
    <property type="molecule type" value="Genomic_DNA"/>
</dbReference>
<name>A0A429ZT15_9ENTE</name>
<dbReference type="Gene3D" id="3.40.33.10">
    <property type="entry name" value="CAP"/>
    <property type="match status" value="1"/>
</dbReference>
<dbReference type="Proteomes" id="UP000287239">
    <property type="component" value="Unassembled WGS sequence"/>
</dbReference>
<dbReference type="OrthoDB" id="9783944at2"/>
<feature type="region of interest" description="Disordered" evidence="1">
    <location>
        <begin position="373"/>
        <end position="399"/>
    </location>
</feature>
<sequence>MKRFLQFIVIFLCFMLVAYGEPIAFPNRKVASPPKIEKKAKDKKKAEIPYGKLPAKGFASLIGKNTEELTKHYGEPIEIQETALGYSWWILGEDEKDYLQVAVKNQKIASIFVLGQELPVAPFKIGMSIGEISNITTIFSNFDFEKKGQKYKIELTEKDMSYRPLVAFDNESFAILHLNERTGKIIGVRYLDKSVLLRLMPYELHEGELVDEVINQKADWALVNSDSERQFQTILGILRKRDKHLPYVYSKELIESTQKAVNTISNHPEKIFDQKNRLEEWQAHENSYKFNDPLELTTKEQDKLLESGDLDPKKIHSVFYSPAYDVPFLLMSWYSDILSQDQLTHVTDKEVGVAFSKDVVLFVILDEKVSTKDSSSASSNEQNIKQELSQERDKEAGNL</sequence>